<dbReference type="AlphaFoldDB" id="A0A5N3PHJ8"/>
<reference evidence="2 3" key="1">
    <citation type="journal article" date="2019" name="Microorganisms">
        <title>Genome Insights into the Novel Species Microvirga brassicacearum, a Rapeseed Endophyte with Biotechnological Potential.</title>
        <authorList>
            <person name="Jimenez-Gomez A."/>
            <person name="Saati-Santamaria Z."/>
            <person name="Igual J.M."/>
            <person name="Rivas R."/>
            <person name="Mateos P.F."/>
            <person name="Garcia-Fraile P."/>
        </authorList>
    </citation>
    <scope>NUCLEOTIDE SEQUENCE [LARGE SCALE GENOMIC DNA]</scope>
    <source>
        <strain evidence="2 3">CDVBN77</strain>
    </source>
</reference>
<gene>
    <name evidence="2" type="ORF">FEZ63_03625</name>
</gene>
<name>A0A5N3PHJ8_9HYPH</name>
<evidence type="ECO:0000313" key="2">
    <source>
        <dbReference type="EMBL" id="KAB0269200.1"/>
    </source>
</evidence>
<comment type="caution">
    <text evidence="2">The sequence shown here is derived from an EMBL/GenBank/DDBJ whole genome shotgun (WGS) entry which is preliminary data.</text>
</comment>
<sequence>MERDPGAYLAVSPVLGHTSLDTTMAHYLGTEARAAARHLDRLLTEAEEDSKETGKMAPKHHRQRNPGKGGK</sequence>
<proteinExistence type="predicted"/>
<protein>
    <recommendedName>
        <fullName evidence="4">Integrase</fullName>
    </recommendedName>
</protein>
<dbReference type="EMBL" id="VCMV01000003">
    <property type="protein sequence ID" value="KAB0269200.1"/>
    <property type="molecule type" value="Genomic_DNA"/>
</dbReference>
<keyword evidence="3" id="KW-1185">Reference proteome</keyword>
<dbReference type="Proteomes" id="UP000325684">
    <property type="component" value="Unassembled WGS sequence"/>
</dbReference>
<evidence type="ECO:0000256" key="1">
    <source>
        <dbReference type="SAM" id="MobiDB-lite"/>
    </source>
</evidence>
<dbReference type="RefSeq" id="WP_150942258.1">
    <property type="nucleotide sequence ID" value="NZ_VCMV01000003.1"/>
</dbReference>
<evidence type="ECO:0000313" key="3">
    <source>
        <dbReference type="Proteomes" id="UP000325684"/>
    </source>
</evidence>
<evidence type="ECO:0008006" key="4">
    <source>
        <dbReference type="Google" id="ProtNLM"/>
    </source>
</evidence>
<accession>A0A5N3PHJ8</accession>
<organism evidence="2 3">
    <name type="scientific">Microvirga brassicacearum</name>
    <dbReference type="NCBI Taxonomy" id="2580413"/>
    <lineage>
        <taxon>Bacteria</taxon>
        <taxon>Pseudomonadati</taxon>
        <taxon>Pseudomonadota</taxon>
        <taxon>Alphaproteobacteria</taxon>
        <taxon>Hyphomicrobiales</taxon>
        <taxon>Methylobacteriaceae</taxon>
        <taxon>Microvirga</taxon>
    </lineage>
</organism>
<feature type="compositionally biased region" description="Basic residues" evidence="1">
    <location>
        <begin position="57"/>
        <end position="71"/>
    </location>
</feature>
<feature type="region of interest" description="Disordered" evidence="1">
    <location>
        <begin position="45"/>
        <end position="71"/>
    </location>
</feature>